<dbReference type="EC" id="2.7.7.7" evidence="1"/>
<evidence type="ECO:0000313" key="1">
    <source>
        <dbReference type="EMBL" id="KAJ1935505.1"/>
    </source>
</evidence>
<dbReference type="EMBL" id="JANBPW010004227">
    <property type="protein sequence ID" value="KAJ1935505.1"/>
    <property type="molecule type" value="Genomic_DNA"/>
</dbReference>
<keyword evidence="1" id="KW-0548">Nucleotidyltransferase</keyword>
<keyword evidence="1" id="KW-0808">Transferase</keyword>
<reference evidence="1" key="1">
    <citation type="submission" date="2022-07" db="EMBL/GenBank/DDBJ databases">
        <title>Phylogenomic reconstructions and comparative analyses of Kickxellomycotina fungi.</title>
        <authorList>
            <person name="Reynolds N.K."/>
            <person name="Stajich J.E."/>
            <person name="Barry K."/>
            <person name="Grigoriev I.V."/>
            <person name="Crous P."/>
            <person name="Smith M.E."/>
        </authorList>
    </citation>
    <scope>NUCLEOTIDE SEQUENCE</scope>
    <source>
        <strain evidence="1">NRRL 5244</strain>
    </source>
</reference>
<feature type="non-terminal residue" evidence="1">
    <location>
        <position position="483"/>
    </location>
</feature>
<comment type="caution">
    <text evidence="1">The sequence shown here is derived from an EMBL/GenBank/DDBJ whole genome shotgun (WGS) entry which is preliminary data.</text>
</comment>
<protein>
    <submittedName>
        <fullName evidence="1">DNA polymerase epsilon catalytic subunit</fullName>
        <ecNumber evidence="1">2.7.7.7</ecNumber>
    </submittedName>
</protein>
<proteinExistence type="predicted"/>
<evidence type="ECO:0000313" key="2">
    <source>
        <dbReference type="Proteomes" id="UP001150603"/>
    </source>
</evidence>
<name>A0ACC1J2W3_9FUNG</name>
<sequence length="483" mass="55507">MHATSVVDVERNSTKAAVDYYFLEQDGGSFKCTLLYQPYFYVVCVPGTEGEVEEWLVRQYDKFVERVSVVEREDLGMANHLTGRLCKLVQIVFRNVQDLLAVRRELQPIIKRNSNRSALVDAYMDDSEQTVREVEDSLLEMREFDVPYYLRVAIDKSIRVGLWYDVTADAGEITLTRREDLVQRADPVVLAFDIETTKLPLKFPDATIDMIMMISYMVDGQGYLITNREVVSEDIEDFEYTPTKEFPGPFMIFNEPDEAAVIRRFFDHIREAKPTVLATYNGDMFDWPFVETRAIHHGFDMRAEIGWYRDESDEYKCRSCVHMDCFRWVKRDSYLPVGSHGLKAVTTAKLGYNPMEIDPEDMTRFAAEQPQTLAQYSVSDAVATYYLYMKYVNPFIFSLCNIIPLNPDEVLRKGSGTLCETLLMVEAYVAKVAIPNKHADPPERVYDGHLVETETYVGGHVEALEAGVFRSDIPMQFRIDSSG</sequence>
<keyword evidence="2" id="KW-1185">Reference proteome</keyword>
<accession>A0ACC1J2W3</accession>
<organism evidence="1 2">
    <name type="scientific">Linderina macrospora</name>
    <dbReference type="NCBI Taxonomy" id="4868"/>
    <lineage>
        <taxon>Eukaryota</taxon>
        <taxon>Fungi</taxon>
        <taxon>Fungi incertae sedis</taxon>
        <taxon>Zoopagomycota</taxon>
        <taxon>Kickxellomycotina</taxon>
        <taxon>Kickxellomycetes</taxon>
        <taxon>Kickxellales</taxon>
        <taxon>Kickxellaceae</taxon>
        <taxon>Linderina</taxon>
    </lineage>
</organism>
<gene>
    <name evidence="1" type="primary">POL2_2</name>
    <name evidence="1" type="ORF">FBU59_005363</name>
</gene>
<dbReference type="Proteomes" id="UP001150603">
    <property type="component" value="Unassembled WGS sequence"/>
</dbReference>